<organism evidence="1 2">
    <name type="scientific">Trichothecium roseum</name>
    <dbReference type="NCBI Taxonomy" id="47278"/>
    <lineage>
        <taxon>Eukaryota</taxon>
        <taxon>Fungi</taxon>
        <taxon>Dikarya</taxon>
        <taxon>Ascomycota</taxon>
        <taxon>Pezizomycotina</taxon>
        <taxon>Sordariomycetes</taxon>
        <taxon>Hypocreomycetidae</taxon>
        <taxon>Hypocreales</taxon>
        <taxon>Hypocreales incertae sedis</taxon>
        <taxon>Trichothecium</taxon>
    </lineage>
</organism>
<reference evidence="1" key="1">
    <citation type="submission" date="2022-10" db="EMBL/GenBank/DDBJ databases">
        <title>Complete Genome of Trichothecium roseum strain YXFP-22015, a Plant Pathogen Isolated from Citrus.</title>
        <authorList>
            <person name="Wang Y."/>
            <person name="Zhu L."/>
        </authorList>
    </citation>
    <scope>NUCLEOTIDE SEQUENCE</scope>
    <source>
        <strain evidence="1">YXFP-22015</strain>
    </source>
</reference>
<accession>A0ACC0V298</accession>
<gene>
    <name evidence="1" type="ORF">N3K66_004200</name>
</gene>
<evidence type="ECO:0000313" key="1">
    <source>
        <dbReference type="EMBL" id="KAI9899938.1"/>
    </source>
</evidence>
<dbReference type="Proteomes" id="UP001163324">
    <property type="component" value="Chromosome 4"/>
</dbReference>
<evidence type="ECO:0000313" key="2">
    <source>
        <dbReference type="Proteomes" id="UP001163324"/>
    </source>
</evidence>
<proteinExistence type="predicted"/>
<comment type="caution">
    <text evidence="1">The sequence shown here is derived from an EMBL/GenBank/DDBJ whole genome shotgun (WGS) entry which is preliminary data.</text>
</comment>
<dbReference type="EMBL" id="CM047943">
    <property type="protein sequence ID" value="KAI9899938.1"/>
    <property type="molecule type" value="Genomic_DNA"/>
</dbReference>
<protein>
    <submittedName>
        <fullName evidence="1">Uncharacterized protein</fullName>
    </submittedName>
</protein>
<name>A0ACC0V298_9HYPO</name>
<keyword evidence="2" id="KW-1185">Reference proteome</keyword>
<sequence length="201" mass="20795">MHTSSALVLLLAAAFDTASAAAATTAISPSADKCHYAPSVNATRENNPSANPGPFPYDLDRLSSVPVADICNTPATNATSSISTSTSNGQEEDQELACARKYIDAIDEQLAFLYARRLGFAAVAGHAKRRQGVPLNDPGRNGVVAEGMAGRVAGYGGSADAGRVMGGEGCQIYASLGFEVGSIREGGCEPGFEEDFERVCT</sequence>